<dbReference type="GO" id="GO:0005737">
    <property type="term" value="C:cytoplasm"/>
    <property type="evidence" value="ECO:0007669"/>
    <property type="project" value="TreeGrafter"/>
</dbReference>
<evidence type="ECO:0000259" key="3">
    <source>
        <dbReference type="SMART" id="SM00460"/>
    </source>
</evidence>
<sequence length="549" mass="61010">MKLLLKLIGTILKLGIYACIFLTPVLGVWIASSLAAFSNRSTLLSVIAGVFLFPVLPLLWELWSSYKRRKLGKSGEQTLTWGDRLTIRTLVINLVAIVALLAWQPSNSFIALSTRGDWMLEGMKGDAVEVTRQSLFKIAGGLEGLYNAFNKNPFEKYDDGSNKIKPEPQTDRVARNPFEELPKPVNRNLTNDKSQPTTDQVKPSTDKPQPVTSKPQPNNNNSQPIANKPQQPNNNNSQPIANKTQPVKDNSQQIATKLIKNEWAWDGQGLHPAIANMPANVETSIESVAQYIVSKEIDPVLRVKALHDYVADRVAYDAESYFAGVYPPQDAETVFRTRKSVCAGYAKLLEALGKAAGVEIVYVTGKSRFQVSELSGQGHAWNGVKVNGQWYLIDPTWDSGYVSREKGFTKNYRTEYLMPPPEVIGITHFPKDPAWQLRANPINQGEFLRQPMMRPKFFADGLSLISPQRSQVDTNSDAVISLANPQKRWILASYRPKGSSGSQNCGQPIQDSQISCPLPSSGSYEVSLFSSTENRGNFNYVGKLEFNKT</sequence>
<dbReference type="PANTHER" id="PTHR46333">
    <property type="entry name" value="CYTOKINESIS PROTEIN 3"/>
    <property type="match status" value="1"/>
</dbReference>
<name>A0A9X4RHD9_9CYAN</name>
<protein>
    <submittedName>
        <fullName evidence="4">Transglutaminase domain-containing protein</fullName>
    </submittedName>
</protein>
<feature type="domain" description="Transglutaminase-like" evidence="3">
    <location>
        <begin position="334"/>
        <end position="397"/>
    </location>
</feature>
<dbReference type="AlphaFoldDB" id="A0A9X4RHD9"/>
<dbReference type="EMBL" id="VBTY01000043">
    <property type="protein sequence ID" value="MDG3494371.1"/>
    <property type="molecule type" value="Genomic_DNA"/>
</dbReference>
<evidence type="ECO:0000313" key="4">
    <source>
        <dbReference type="EMBL" id="MDG3494371.1"/>
    </source>
</evidence>
<keyword evidence="2" id="KW-0472">Membrane</keyword>
<reference evidence="4" key="1">
    <citation type="submission" date="2019-05" db="EMBL/GenBank/DDBJ databases">
        <title>Whole genome sequencing of Pseudanabaena catenata USMAC16.</title>
        <authorList>
            <person name="Khan Z."/>
            <person name="Omar W.M."/>
            <person name="Convey P."/>
            <person name="Merican F."/>
            <person name="Najimudin N."/>
        </authorList>
    </citation>
    <scope>NUCLEOTIDE SEQUENCE</scope>
    <source>
        <strain evidence="4">USMAC16</strain>
    </source>
</reference>
<dbReference type="InterPro" id="IPR002931">
    <property type="entry name" value="Transglutaminase-like"/>
</dbReference>
<dbReference type="Proteomes" id="UP001152872">
    <property type="component" value="Unassembled WGS sequence"/>
</dbReference>
<dbReference type="SMART" id="SM00460">
    <property type="entry name" value="TGc"/>
    <property type="match status" value="1"/>
</dbReference>
<keyword evidence="2" id="KW-1133">Transmembrane helix</keyword>
<feature type="transmembrane region" description="Helical" evidence="2">
    <location>
        <begin position="43"/>
        <end position="64"/>
    </location>
</feature>
<proteinExistence type="predicted"/>
<keyword evidence="5" id="KW-1185">Reference proteome</keyword>
<dbReference type="Gene3D" id="3.10.620.30">
    <property type="match status" value="1"/>
</dbReference>
<dbReference type="InterPro" id="IPR052557">
    <property type="entry name" value="CAP/Cytokinesis_protein"/>
</dbReference>
<feature type="compositionally biased region" description="Basic and acidic residues" evidence="1">
    <location>
        <begin position="157"/>
        <end position="182"/>
    </location>
</feature>
<feature type="region of interest" description="Disordered" evidence="1">
    <location>
        <begin position="157"/>
        <end position="251"/>
    </location>
</feature>
<keyword evidence="2" id="KW-0812">Transmembrane</keyword>
<evidence type="ECO:0000256" key="2">
    <source>
        <dbReference type="SAM" id="Phobius"/>
    </source>
</evidence>
<feature type="compositionally biased region" description="Low complexity" evidence="1">
    <location>
        <begin position="213"/>
        <end position="243"/>
    </location>
</feature>
<feature type="compositionally biased region" description="Polar residues" evidence="1">
    <location>
        <begin position="187"/>
        <end position="212"/>
    </location>
</feature>
<dbReference type="SUPFAM" id="SSF54001">
    <property type="entry name" value="Cysteine proteinases"/>
    <property type="match status" value="1"/>
</dbReference>
<comment type="caution">
    <text evidence="4">The sequence shown here is derived from an EMBL/GenBank/DDBJ whole genome shotgun (WGS) entry which is preliminary data.</text>
</comment>
<evidence type="ECO:0000256" key="1">
    <source>
        <dbReference type="SAM" id="MobiDB-lite"/>
    </source>
</evidence>
<feature type="transmembrane region" description="Helical" evidence="2">
    <location>
        <begin position="85"/>
        <end position="103"/>
    </location>
</feature>
<feature type="transmembrane region" description="Helical" evidence="2">
    <location>
        <begin position="12"/>
        <end position="37"/>
    </location>
</feature>
<accession>A0A9X4RHD9</accession>
<organism evidence="4 5">
    <name type="scientific">Pseudanabaena catenata USMAC16</name>
    <dbReference type="NCBI Taxonomy" id="1855837"/>
    <lineage>
        <taxon>Bacteria</taxon>
        <taxon>Bacillati</taxon>
        <taxon>Cyanobacteriota</taxon>
        <taxon>Cyanophyceae</taxon>
        <taxon>Pseudanabaenales</taxon>
        <taxon>Pseudanabaenaceae</taxon>
        <taxon>Pseudanabaena</taxon>
    </lineage>
</organism>
<dbReference type="RefSeq" id="WP_009626444.1">
    <property type="nucleotide sequence ID" value="NZ_VBTY01000043.1"/>
</dbReference>
<evidence type="ECO:0000313" key="5">
    <source>
        <dbReference type="Proteomes" id="UP001152872"/>
    </source>
</evidence>
<dbReference type="Pfam" id="PF01841">
    <property type="entry name" value="Transglut_core"/>
    <property type="match status" value="1"/>
</dbReference>
<dbReference type="InterPro" id="IPR038765">
    <property type="entry name" value="Papain-like_cys_pep_sf"/>
</dbReference>
<dbReference type="PANTHER" id="PTHR46333:SF2">
    <property type="entry name" value="CYTOKINESIS PROTEIN 3"/>
    <property type="match status" value="1"/>
</dbReference>
<gene>
    <name evidence="4" type="ORF">FEV09_07350</name>
</gene>